<gene>
    <name evidence="1" type="ORF">A2368_03900</name>
</gene>
<organism evidence="1 2">
    <name type="scientific">Candidatus Collierbacteria bacterium RIFOXYB1_FULL_49_13</name>
    <dbReference type="NCBI Taxonomy" id="1817728"/>
    <lineage>
        <taxon>Bacteria</taxon>
        <taxon>Candidatus Collieribacteriota</taxon>
    </lineage>
</organism>
<accession>A0A1F5FJN3</accession>
<dbReference type="AlphaFoldDB" id="A0A1F5FJN3"/>
<proteinExistence type="predicted"/>
<sequence length="126" mass="13757">MKKTVLRIVLMAILMVTAAAIVLVNRRSVSPPESVTPLPSGEIIVVGKMECLPHKDTDGPQTLECAFGLKDAEGRYFALRDSDPNYQNLSSAPMGVVVEVEGIFTPRDDSIYQDIGVVEVRRISVL</sequence>
<comment type="caution">
    <text evidence="1">The sequence shown here is derived from an EMBL/GenBank/DDBJ whole genome shotgun (WGS) entry which is preliminary data.</text>
</comment>
<dbReference type="Proteomes" id="UP000176682">
    <property type="component" value="Unassembled WGS sequence"/>
</dbReference>
<name>A0A1F5FJN3_9BACT</name>
<evidence type="ECO:0000313" key="2">
    <source>
        <dbReference type="Proteomes" id="UP000176682"/>
    </source>
</evidence>
<evidence type="ECO:0000313" key="1">
    <source>
        <dbReference type="EMBL" id="OGD79734.1"/>
    </source>
</evidence>
<dbReference type="EMBL" id="MFAM01000012">
    <property type="protein sequence ID" value="OGD79734.1"/>
    <property type="molecule type" value="Genomic_DNA"/>
</dbReference>
<protein>
    <submittedName>
        <fullName evidence="1">Uncharacterized protein</fullName>
    </submittedName>
</protein>
<reference evidence="1 2" key="1">
    <citation type="journal article" date="2016" name="Nat. Commun.">
        <title>Thousands of microbial genomes shed light on interconnected biogeochemical processes in an aquifer system.</title>
        <authorList>
            <person name="Anantharaman K."/>
            <person name="Brown C.T."/>
            <person name="Hug L.A."/>
            <person name="Sharon I."/>
            <person name="Castelle C.J."/>
            <person name="Probst A.J."/>
            <person name="Thomas B.C."/>
            <person name="Singh A."/>
            <person name="Wilkins M.J."/>
            <person name="Karaoz U."/>
            <person name="Brodie E.L."/>
            <person name="Williams K.H."/>
            <person name="Hubbard S.S."/>
            <person name="Banfield J.F."/>
        </authorList>
    </citation>
    <scope>NUCLEOTIDE SEQUENCE [LARGE SCALE GENOMIC DNA]</scope>
</reference>